<comment type="caution">
    <text evidence="2">The sequence shown here is derived from an EMBL/GenBank/DDBJ whole genome shotgun (WGS) entry which is preliminary data.</text>
</comment>
<dbReference type="RefSeq" id="WP_349301167.1">
    <property type="nucleotide sequence ID" value="NZ_JBEDNQ010000013.1"/>
</dbReference>
<evidence type="ECO:0000313" key="2">
    <source>
        <dbReference type="EMBL" id="MEQ3554094.1"/>
    </source>
</evidence>
<keyword evidence="3" id="KW-1185">Reference proteome</keyword>
<dbReference type="PANTHER" id="PTHR43415">
    <property type="entry name" value="SPERMIDINE N(1)-ACETYLTRANSFERASE"/>
    <property type="match status" value="1"/>
</dbReference>
<evidence type="ECO:0000259" key="1">
    <source>
        <dbReference type="PROSITE" id="PS51186"/>
    </source>
</evidence>
<keyword evidence="2" id="KW-0808">Transferase</keyword>
<keyword evidence="2" id="KW-0012">Acyltransferase</keyword>
<dbReference type="InterPro" id="IPR016181">
    <property type="entry name" value="Acyl_CoA_acyltransferase"/>
</dbReference>
<sequence>MAGLPLLRDPGPGARRALMAPTGMRLRALERDDLAFVHGLSNDSGIMSYWFEEPYEALVELQGIYDRHIHDNRERRFVIDLDGERAGLVELVEIDYIHRNAEFQIIVHPDFQGRGLAAAATSAALDHAFGVLNLHKVYLVVDVENHRAVRAYERTGFVVEGTLREEYFASGRYRDAHRMAILQRDHLGRDPEGLDGGA</sequence>
<dbReference type="Pfam" id="PF13302">
    <property type="entry name" value="Acetyltransf_3"/>
    <property type="match status" value="1"/>
</dbReference>
<dbReference type="NCBIfam" id="NF011709">
    <property type="entry name" value="PRK15130.1"/>
    <property type="match status" value="1"/>
</dbReference>
<proteinExistence type="predicted"/>
<dbReference type="PANTHER" id="PTHR43415:SF6">
    <property type="entry name" value="SPERMIDINE N(1)-ACETYLTRANSFERASE"/>
    <property type="match status" value="1"/>
</dbReference>
<organism evidence="2 3">
    <name type="scientific">Pseudonocardia nematodicida</name>
    <dbReference type="NCBI Taxonomy" id="1206997"/>
    <lineage>
        <taxon>Bacteria</taxon>
        <taxon>Bacillati</taxon>
        <taxon>Actinomycetota</taxon>
        <taxon>Actinomycetes</taxon>
        <taxon>Pseudonocardiales</taxon>
        <taxon>Pseudonocardiaceae</taxon>
        <taxon>Pseudonocardia</taxon>
    </lineage>
</organism>
<evidence type="ECO:0000313" key="3">
    <source>
        <dbReference type="Proteomes" id="UP001494902"/>
    </source>
</evidence>
<protein>
    <submittedName>
        <fullName evidence="2">Spermidine N1-acetyltransferase</fullName>
        <ecNumber evidence="2">2.3.1.57</ecNumber>
    </submittedName>
</protein>
<dbReference type="InterPro" id="IPR000182">
    <property type="entry name" value="GNAT_dom"/>
</dbReference>
<dbReference type="EC" id="2.3.1.57" evidence="2"/>
<accession>A0ABV1KIB9</accession>
<gene>
    <name evidence="2" type="primary">speG</name>
    <name evidence="2" type="ORF">WIS52_26795</name>
</gene>
<dbReference type="GO" id="GO:0004145">
    <property type="term" value="F:diamine N-acetyltransferase activity"/>
    <property type="evidence" value="ECO:0007669"/>
    <property type="project" value="UniProtKB-EC"/>
</dbReference>
<dbReference type="SUPFAM" id="SSF55729">
    <property type="entry name" value="Acyl-CoA N-acyltransferases (Nat)"/>
    <property type="match status" value="1"/>
</dbReference>
<name>A0ABV1KIB9_9PSEU</name>
<dbReference type="Gene3D" id="3.40.630.30">
    <property type="match status" value="1"/>
</dbReference>
<dbReference type="EMBL" id="JBEDNQ010000013">
    <property type="protein sequence ID" value="MEQ3554094.1"/>
    <property type="molecule type" value="Genomic_DNA"/>
</dbReference>
<dbReference type="PROSITE" id="PS51186">
    <property type="entry name" value="GNAT"/>
    <property type="match status" value="1"/>
</dbReference>
<feature type="domain" description="N-acetyltransferase" evidence="1">
    <location>
        <begin position="24"/>
        <end position="180"/>
    </location>
</feature>
<dbReference type="Proteomes" id="UP001494902">
    <property type="component" value="Unassembled WGS sequence"/>
</dbReference>
<reference evidence="2 3" key="1">
    <citation type="submission" date="2024-03" db="EMBL/GenBank/DDBJ databases">
        <title>Draft genome sequence of Pseudonocardia nematodicida JCM 31783.</title>
        <authorList>
            <person name="Butdee W."/>
            <person name="Duangmal K."/>
        </authorList>
    </citation>
    <scope>NUCLEOTIDE SEQUENCE [LARGE SCALE GENOMIC DNA]</scope>
    <source>
        <strain evidence="2 3">JCM 31783</strain>
    </source>
</reference>